<dbReference type="Proteomes" id="UP000824782">
    <property type="component" value="Unassembled WGS sequence"/>
</dbReference>
<dbReference type="EMBL" id="WNYA01066549">
    <property type="protein sequence ID" value="KAG8535444.1"/>
    <property type="molecule type" value="Genomic_DNA"/>
</dbReference>
<name>A0AAV6YD19_ENGPU</name>
<evidence type="ECO:0000313" key="2">
    <source>
        <dbReference type="Proteomes" id="UP000824782"/>
    </source>
</evidence>
<organism evidence="1 2">
    <name type="scientific">Engystomops pustulosus</name>
    <name type="common">Tungara frog</name>
    <name type="synonym">Physalaemus pustulosus</name>
    <dbReference type="NCBI Taxonomy" id="76066"/>
    <lineage>
        <taxon>Eukaryota</taxon>
        <taxon>Metazoa</taxon>
        <taxon>Chordata</taxon>
        <taxon>Craniata</taxon>
        <taxon>Vertebrata</taxon>
        <taxon>Euteleostomi</taxon>
        <taxon>Amphibia</taxon>
        <taxon>Batrachia</taxon>
        <taxon>Anura</taxon>
        <taxon>Neobatrachia</taxon>
        <taxon>Hyloidea</taxon>
        <taxon>Leptodactylidae</taxon>
        <taxon>Leiuperinae</taxon>
        <taxon>Engystomops</taxon>
    </lineage>
</organism>
<keyword evidence="2" id="KW-1185">Reference proteome</keyword>
<reference evidence="1" key="1">
    <citation type="thesis" date="2020" institute="ProQuest LLC" country="789 East Eisenhower Parkway, Ann Arbor, MI, USA">
        <title>Comparative Genomics and Chromosome Evolution.</title>
        <authorList>
            <person name="Mudd A.B."/>
        </authorList>
    </citation>
    <scope>NUCLEOTIDE SEQUENCE</scope>
    <source>
        <strain evidence="1">237g6f4</strain>
        <tissue evidence="1">Blood</tissue>
    </source>
</reference>
<accession>A0AAV6YD19</accession>
<protein>
    <submittedName>
        <fullName evidence="1">Uncharacterized protein</fullName>
    </submittedName>
</protein>
<dbReference type="AlphaFoldDB" id="A0AAV6YD19"/>
<sequence length="88" mass="10509">MFPCPACTITSSVEQCEHQRLLTKTKSGKSKIITPSHSVVQIWSLYMKENIYIPTYTIEYFYTSMYIWRTTATIKIFYWYFVQTSKKK</sequence>
<comment type="caution">
    <text evidence="1">The sequence shown here is derived from an EMBL/GenBank/DDBJ whole genome shotgun (WGS) entry which is preliminary data.</text>
</comment>
<proteinExistence type="predicted"/>
<gene>
    <name evidence="1" type="ORF">GDO81_028509</name>
</gene>
<evidence type="ECO:0000313" key="1">
    <source>
        <dbReference type="EMBL" id="KAG8535444.1"/>
    </source>
</evidence>